<evidence type="ECO:0000256" key="1">
    <source>
        <dbReference type="ARBA" id="ARBA00004141"/>
    </source>
</evidence>
<feature type="domain" description="EamA" evidence="6">
    <location>
        <begin position="159"/>
        <end position="292"/>
    </location>
</feature>
<feature type="transmembrane region" description="Helical" evidence="5">
    <location>
        <begin position="250"/>
        <end position="270"/>
    </location>
</feature>
<organism evidence="7 8">
    <name type="scientific">Sedimentitalea todarodis</name>
    <dbReference type="NCBI Taxonomy" id="1631240"/>
    <lineage>
        <taxon>Bacteria</taxon>
        <taxon>Pseudomonadati</taxon>
        <taxon>Pseudomonadota</taxon>
        <taxon>Alphaproteobacteria</taxon>
        <taxon>Rhodobacterales</taxon>
        <taxon>Paracoccaceae</taxon>
        <taxon>Sedimentitalea</taxon>
    </lineage>
</organism>
<dbReference type="InterPro" id="IPR000620">
    <property type="entry name" value="EamA_dom"/>
</dbReference>
<sequence length="300" mass="31765">MTNQKIISPRAWAELLLLGLFWGGSFLAIRIALDEVPVVTAVLHRTGWAMLVLWVVVFAARLPIPREPRVWGAFLVMGMLNNVIPFGLMSWGQLYIETGLTSILNAATAIFGVLVAAVVFADERLTPRKAMGVGLGFLGVATAIGLSNLATFDLRSTAQLAVLAGTVSYAFASAWARARLGHLPPQIAAAGMLTGSTLILLPAALVIDGPISLDLQPVTWAAIAYYALIATAGAYLLYYRVLAMAGSGNLMLVTLLIPPVAIILGALVLGEELHPRAYAGFALLALGLLILNGTLGKRRN</sequence>
<gene>
    <name evidence="7" type="ORF">QO231_04895</name>
</gene>
<dbReference type="InterPro" id="IPR050638">
    <property type="entry name" value="AA-Vitamin_Transporters"/>
</dbReference>
<feature type="transmembrane region" description="Helical" evidence="5">
    <location>
        <begin position="219"/>
        <end position="238"/>
    </location>
</feature>
<name>A0ABU3VAJ2_9RHOB</name>
<accession>A0ABU3VAJ2</accession>
<keyword evidence="8" id="KW-1185">Reference proteome</keyword>
<feature type="transmembrane region" description="Helical" evidence="5">
    <location>
        <begin position="71"/>
        <end position="91"/>
    </location>
</feature>
<feature type="transmembrane region" description="Helical" evidence="5">
    <location>
        <begin position="133"/>
        <end position="152"/>
    </location>
</feature>
<feature type="transmembrane region" description="Helical" evidence="5">
    <location>
        <begin position="276"/>
        <end position="295"/>
    </location>
</feature>
<evidence type="ECO:0000313" key="7">
    <source>
        <dbReference type="EMBL" id="MDU9003187.1"/>
    </source>
</evidence>
<proteinExistence type="predicted"/>
<dbReference type="Proteomes" id="UP001255416">
    <property type="component" value="Unassembled WGS sequence"/>
</dbReference>
<keyword evidence="3 5" id="KW-1133">Transmembrane helix</keyword>
<feature type="transmembrane region" description="Helical" evidence="5">
    <location>
        <begin position="158"/>
        <end position="175"/>
    </location>
</feature>
<comment type="subcellular location">
    <subcellularLocation>
        <location evidence="1">Membrane</location>
        <topology evidence="1">Multi-pass membrane protein</topology>
    </subcellularLocation>
</comment>
<feature type="transmembrane region" description="Helical" evidence="5">
    <location>
        <begin position="12"/>
        <end position="33"/>
    </location>
</feature>
<comment type="caution">
    <text evidence="7">The sequence shown here is derived from an EMBL/GenBank/DDBJ whole genome shotgun (WGS) entry which is preliminary data.</text>
</comment>
<protein>
    <submittedName>
        <fullName evidence="7">DMT family transporter</fullName>
    </submittedName>
</protein>
<dbReference type="InterPro" id="IPR037185">
    <property type="entry name" value="EmrE-like"/>
</dbReference>
<keyword evidence="2 5" id="KW-0812">Transmembrane</keyword>
<dbReference type="Pfam" id="PF00892">
    <property type="entry name" value="EamA"/>
    <property type="match status" value="2"/>
</dbReference>
<feature type="transmembrane region" description="Helical" evidence="5">
    <location>
        <begin position="187"/>
        <end position="207"/>
    </location>
</feature>
<evidence type="ECO:0000259" key="6">
    <source>
        <dbReference type="Pfam" id="PF00892"/>
    </source>
</evidence>
<evidence type="ECO:0000313" key="8">
    <source>
        <dbReference type="Proteomes" id="UP001255416"/>
    </source>
</evidence>
<dbReference type="RefSeq" id="WP_316773891.1">
    <property type="nucleotide sequence ID" value="NZ_JASMWN010000003.1"/>
</dbReference>
<dbReference type="PANTHER" id="PTHR32322">
    <property type="entry name" value="INNER MEMBRANE TRANSPORTER"/>
    <property type="match status" value="1"/>
</dbReference>
<evidence type="ECO:0000256" key="4">
    <source>
        <dbReference type="ARBA" id="ARBA00023136"/>
    </source>
</evidence>
<evidence type="ECO:0000256" key="3">
    <source>
        <dbReference type="ARBA" id="ARBA00022989"/>
    </source>
</evidence>
<dbReference type="SUPFAM" id="SSF103481">
    <property type="entry name" value="Multidrug resistance efflux transporter EmrE"/>
    <property type="match status" value="2"/>
</dbReference>
<evidence type="ECO:0000256" key="2">
    <source>
        <dbReference type="ARBA" id="ARBA00022692"/>
    </source>
</evidence>
<feature type="transmembrane region" description="Helical" evidence="5">
    <location>
        <begin position="103"/>
        <end position="121"/>
    </location>
</feature>
<reference evidence="8" key="1">
    <citation type="submission" date="2023-05" db="EMBL/GenBank/DDBJ databases">
        <title>Sedimentitalea sp. nov. JM2-8.</title>
        <authorList>
            <person name="Huang J."/>
        </authorList>
    </citation>
    <scope>NUCLEOTIDE SEQUENCE [LARGE SCALE GENOMIC DNA]</scope>
    <source>
        <strain evidence="8">KHS03</strain>
    </source>
</reference>
<dbReference type="EMBL" id="JASMWN010000003">
    <property type="protein sequence ID" value="MDU9003187.1"/>
    <property type="molecule type" value="Genomic_DNA"/>
</dbReference>
<feature type="domain" description="EamA" evidence="6">
    <location>
        <begin position="15"/>
        <end position="142"/>
    </location>
</feature>
<evidence type="ECO:0000256" key="5">
    <source>
        <dbReference type="SAM" id="Phobius"/>
    </source>
</evidence>
<feature type="transmembrane region" description="Helical" evidence="5">
    <location>
        <begin position="45"/>
        <end position="64"/>
    </location>
</feature>
<dbReference type="PANTHER" id="PTHR32322:SF9">
    <property type="entry name" value="AMINO-ACID METABOLITE EFFLUX PUMP-RELATED"/>
    <property type="match status" value="1"/>
</dbReference>
<keyword evidence="4 5" id="KW-0472">Membrane</keyword>